<dbReference type="OrthoDB" id="1907165at2"/>
<evidence type="ECO:0000313" key="2">
    <source>
        <dbReference type="Proteomes" id="UP000244924"/>
    </source>
</evidence>
<reference evidence="1 2" key="1">
    <citation type="submission" date="2018-03" db="EMBL/GenBank/DDBJ databases">
        <authorList>
            <person name="Keele B.F."/>
        </authorList>
    </citation>
    <scope>NUCLEOTIDE SEQUENCE [LARGE SCALE GENOMIC DNA]</scope>
    <source>
        <strain evidence="1 2">CECT 8626</strain>
    </source>
</reference>
<keyword evidence="2" id="KW-1185">Reference proteome</keyword>
<dbReference type="SUPFAM" id="SSF69279">
    <property type="entry name" value="Phage tail proteins"/>
    <property type="match status" value="1"/>
</dbReference>
<protein>
    <recommendedName>
        <fullName evidence="3">Phage protein D</fullName>
    </recommendedName>
</protein>
<evidence type="ECO:0008006" key="3">
    <source>
        <dbReference type="Google" id="ProtNLM"/>
    </source>
</evidence>
<evidence type="ECO:0000313" key="1">
    <source>
        <dbReference type="EMBL" id="SPH23947.1"/>
    </source>
</evidence>
<dbReference type="EMBL" id="OMOQ01000002">
    <property type="protein sequence ID" value="SPH23947.1"/>
    <property type="molecule type" value="Genomic_DNA"/>
</dbReference>
<name>A0A2R8BKM8_9RHOB</name>
<dbReference type="AlphaFoldDB" id="A0A2R8BKM8"/>
<proteinExistence type="predicted"/>
<gene>
    <name evidence="1" type="ORF">DEA8626_03024</name>
</gene>
<dbReference type="RefSeq" id="WP_108854010.1">
    <property type="nucleotide sequence ID" value="NZ_OMOQ01000002.1"/>
</dbReference>
<dbReference type="Proteomes" id="UP000244924">
    <property type="component" value="Unassembled WGS sequence"/>
</dbReference>
<accession>A0A2R8BKM8</accession>
<sequence>MDVETLEQRHGDYFAPAFVVTVGGEDLVRDHFLTVSAVKVDLKVNAAGRFSITVANAFNWEHREFVAGENDSRVDLLELFAFGAEVEVKLGYGELARLDTILKGIVTELNTTFGAGGTPELEVAGYDALYPLTIGKYTRNWEGVPETDAVEEIADIRGLDADIVSSETEIARIDQNEETDFAFLEKMAERTSSVFYMNGETFRFAPRQNQDSAEIVLPWGGGLTTFSPEANLAKQVAVVEVVGTSATDGAPIVGRAQRGQEGGLDQGAESGVDRIATALSSEPVLRIRAAVHTQEEADARAAAILEERAQDFVTGTAECIGLPELKPDINVEFEGLGRGFSKTYWVSGVVHDISGSGFKSTVSVQETNI</sequence>
<organism evidence="1 2">
    <name type="scientific">Albidovulum aquaemixtae</name>
    <dbReference type="NCBI Taxonomy" id="1542388"/>
    <lineage>
        <taxon>Bacteria</taxon>
        <taxon>Pseudomonadati</taxon>
        <taxon>Pseudomonadota</taxon>
        <taxon>Alphaproteobacteria</taxon>
        <taxon>Rhodobacterales</taxon>
        <taxon>Paracoccaceae</taxon>
        <taxon>Albidovulum</taxon>
    </lineage>
</organism>